<accession>A0A2M7BC20</accession>
<dbReference type="Proteomes" id="UP000229631">
    <property type="component" value="Unassembled WGS sequence"/>
</dbReference>
<evidence type="ECO:0000313" key="2">
    <source>
        <dbReference type="Proteomes" id="UP000229631"/>
    </source>
</evidence>
<dbReference type="AlphaFoldDB" id="A0A2M7BC20"/>
<protein>
    <submittedName>
        <fullName evidence="1">Uncharacterized protein</fullName>
    </submittedName>
</protein>
<evidence type="ECO:0000313" key="1">
    <source>
        <dbReference type="EMBL" id="PIV00639.1"/>
    </source>
</evidence>
<reference evidence="2" key="1">
    <citation type="submission" date="2017-09" db="EMBL/GenBank/DDBJ databases">
        <title>Depth-based differentiation of microbial function through sediment-hosted aquifers and enrichment of novel symbionts in the deep terrestrial subsurface.</title>
        <authorList>
            <person name="Probst A.J."/>
            <person name="Ladd B."/>
            <person name="Jarett J.K."/>
            <person name="Geller-Mcgrath D.E."/>
            <person name="Sieber C.M.K."/>
            <person name="Emerson J.B."/>
            <person name="Anantharaman K."/>
            <person name="Thomas B.C."/>
            <person name="Malmstrom R."/>
            <person name="Stieglmeier M."/>
            <person name="Klingl A."/>
            <person name="Woyke T."/>
            <person name="Ryan C.M."/>
            <person name="Banfield J.F."/>
        </authorList>
    </citation>
    <scope>NUCLEOTIDE SEQUENCE [LARGE SCALE GENOMIC DNA]</scope>
</reference>
<gene>
    <name evidence="1" type="ORF">COS54_02595</name>
</gene>
<organism evidence="1 2">
    <name type="scientific">Candidatus Shapirobacteria bacterium CG03_land_8_20_14_0_80_39_12</name>
    <dbReference type="NCBI Taxonomy" id="1974879"/>
    <lineage>
        <taxon>Bacteria</taxon>
        <taxon>Candidatus Shapironibacteriota</taxon>
    </lineage>
</organism>
<comment type="caution">
    <text evidence="1">The sequence shown here is derived from an EMBL/GenBank/DDBJ whole genome shotgun (WGS) entry which is preliminary data.</text>
</comment>
<dbReference type="EMBL" id="PEVC01000047">
    <property type="protein sequence ID" value="PIV00639.1"/>
    <property type="molecule type" value="Genomic_DNA"/>
</dbReference>
<sequence>MSKRRLGNLLKRKFTLLGKALYQTVQGKVFNLKSVKEVTSTDWMRNQFRDISRLGQNLVVMRIGK</sequence>
<proteinExistence type="predicted"/>
<name>A0A2M7BC20_9BACT</name>